<name>A0A9Q0JWJ8_9MAGN</name>
<feature type="compositionally biased region" description="Basic residues" evidence="1">
    <location>
        <begin position="123"/>
        <end position="136"/>
    </location>
</feature>
<evidence type="ECO:0000313" key="2">
    <source>
        <dbReference type="EMBL" id="KAJ4953135.1"/>
    </source>
</evidence>
<proteinExistence type="predicted"/>
<keyword evidence="3" id="KW-1185">Reference proteome</keyword>
<dbReference type="Proteomes" id="UP001141806">
    <property type="component" value="Unassembled WGS sequence"/>
</dbReference>
<evidence type="ECO:0000256" key="1">
    <source>
        <dbReference type="SAM" id="MobiDB-lite"/>
    </source>
</evidence>
<feature type="compositionally biased region" description="Polar residues" evidence="1">
    <location>
        <begin position="42"/>
        <end position="51"/>
    </location>
</feature>
<organism evidence="2 3">
    <name type="scientific">Protea cynaroides</name>
    <dbReference type="NCBI Taxonomy" id="273540"/>
    <lineage>
        <taxon>Eukaryota</taxon>
        <taxon>Viridiplantae</taxon>
        <taxon>Streptophyta</taxon>
        <taxon>Embryophyta</taxon>
        <taxon>Tracheophyta</taxon>
        <taxon>Spermatophyta</taxon>
        <taxon>Magnoliopsida</taxon>
        <taxon>Proteales</taxon>
        <taxon>Proteaceae</taxon>
        <taxon>Protea</taxon>
    </lineage>
</organism>
<gene>
    <name evidence="2" type="ORF">NE237_029967</name>
</gene>
<comment type="caution">
    <text evidence="2">The sequence shown here is derived from an EMBL/GenBank/DDBJ whole genome shotgun (WGS) entry which is preliminary data.</text>
</comment>
<accession>A0A9Q0JWJ8</accession>
<evidence type="ECO:0000313" key="3">
    <source>
        <dbReference type="Proteomes" id="UP001141806"/>
    </source>
</evidence>
<feature type="region of interest" description="Disordered" evidence="1">
    <location>
        <begin position="1"/>
        <end position="25"/>
    </location>
</feature>
<dbReference type="AlphaFoldDB" id="A0A9Q0JWJ8"/>
<feature type="compositionally biased region" description="Basic and acidic residues" evidence="1">
    <location>
        <begin position="54"/>
        <end position="78"/>
    </location>
</feature>
<protein>
    <submittedName>
        <fullName evidence="2">Uncharacterized protein</fullName>
    </submittedName>
</protein>
<feature type="region of interest" description="Disordered" evidence="1">
    <location>
        <begin position="108"/>
        <end position="136"/>
    </location>
</feature>
<feature type="region of interest" description="Disordered" evidence="1">
    <location>
        <begin position="40"/>
        <end position="93"/>
    </location>
</feature>
<reference evidence="2" key="1">
    <citation type="journal article" date="2023" name="Plant J.">
        <title>The genome of the king protea, Protea cynaroides.</title>
        <authorList>
            <person name="Chang J."/>
            <person name="Duong T.A."/>
            <person name="Schoeman C."/>
            <person name="Ma X."/>
            <person name="Roodt D."/>
            <person name="Barker N."/>
            <person name="Li Z."/>
            <person name="Van de Peer Y."/>
            <person name="Mizrachi E."/>
        </authorList>
    </citation>
    <scope>NUCLEOTIDE SEQUENCE</scope>
    <source>
        <tissue evidence="2">Young leaves</tissue>
    </source>
</reference>
<dbReference type="EMBL" id="JAMYWD010000012">
    <property type="protein sequence ID" value="KAJ4953135.1"/>
    <property type="molecule type" value="Genomic_DNA"/>
</dbReference>
<sequence length="136" mass="14987">MESKEGDKTNGNTSNEDLIPEEQGISIRTCGEDTRQIVLKPSESSPITPAINSRVERNKSVSAEHHSDQGRVSEKETGCRSTSGGVVESRGKGRVEITFPEVETIDALLENPEGEFSTVGKRPPSRLRKKKKPNRR</sequence>